<protein>
    <submittedName>
        <fullName evidence="1">Uncharacterized protein</fullName>
    </submittedName>
</protein>
<dbReference type="Proteomes" id="UP000184231">
    <property type="component" value="Unassembled WGS sequence"/>
</dbReference>
<dbReference type="EMBL" id="FQYX01000024">
    <property type="protein sequence ID" value="SHJ53859.1"/>
    <property type="molecule type" value="Genomic_DNA"/>
</dbReference>
<evidence type="ECO:0000313" key="2">
    <source>
        <dbReference type="Proteomes" id="UP000184231"/>
    </source>
</evidence>
<name>A0A1M6K4H7_9FLAO</name>
<reference evidence="1 2" key="1">
    <citation type="submission" date="2016-11" db="EMBL/GenBank/DDBJ databases">
        <authorList>
            <person name="Jaros S."/>
            <person name="Januszkiewicz K."/>
            <person name="Wedrychowicz H."/>
        </authorList>
    </citation>
    <scope>NUCLEOTIDE SEQUENCE [LARGE SCALE GENOMIC DNA]</scope>
    <source>
        <strain evidence="1 2">CGMCC 1.8863</strain>
    </source>
</reference>
<evidence type="ECO:0000313" key="1">
    <source>
        <dbReference type="EMBL" id="SHJ53859.1"/>
    </source>
</evidence>
<organism evidence="1 2">
    <name type="scientific">Arenibacter nanhaiticus</name>
    <dbReference type="NCBI Taxonomy" id="558155"/>
    <lineage>
        <taxon>Bacteria</taxon>
        <taxon>Pseudomonadati</taxon>
        <taxon>Bacteroidota</taxon>
        <taxon>Flavobacteriia</taxon>
        <taxon>Flavobacteriales</taxon>
        <taxon>Flavobacteriaceae</taxon>
        <taxon>Arenibacter</taxon>
    </lineage>
</organism>
<gene>
    <name evidence="1" type="ORF">SAMN04487911_12443</name>
</gene>
<proteinExistence type="predicted"/>
<accession>A0A1M6K4H7</accession>
<keyword evidence="2" id="KW-1185">Reference proteome</keyword>
<dbReference type="OrthoDB" id="370799at2"/>
<dbReference type="STRING" id="558155.SAMN04487911_12443"/>
<sequence length="99" mass="11848">MKPKTFKEFLETLQADTPPSFWTEALRAMWYDLKGDWNASHNIAQDLHTMEGSWIHGYLHRQEGDKFNAGYWYRQAGRDYPKVSLKEEQKIMVTYFLEQ</sequence>
<dbReference type="RefSeq" id="WP_072765299.1">
    <property type="nucleotide sequence ID" value="NZ_FQYX01000024.1"/>
</dbReference>
<dbReference type="AlphaFoldDB" id="A0A1M6K4H7"/>